<feature type="non-terminal residue" evidence="7">
    <location>
        <position position="322"/>
    </location>
</feature>
<feature type="chain" id="PRO_5036493978" evidence="5">
    <location>
        <begin position="20"/>
        <end position="322"/>
    </location>
</feature>
<dbReference type="PROSITE" id="PS00135">
    <property type="entry name" value="TRYPSIN_SER"/>
    <property type="match status" value="1"/>
</dbReference>
<evidence type="ECO:0000256" key="4">
    <source>
        <dbReference type="ARBA" id="ARBA00023157"/>
    </source>
</evidence>
<dbReference type="InterPro" id="IPR009003">
    <property type="entry name" value="Peptidase_S1_PA"/>
</dbReference>
<dbReference type="InterPro" id="IPR001254">
    <property type="entry name" value="Trypsin_dom"/>
</dbReference>
<dbReference type="SMART" id="SM00020">
    <property type="entry name" value="Tryp_SPc"/>
    <property type="match status" value="1"/>
</dbReference>
<dbReference type="FunFam" id="2.40.10.10:FF:000036">
    <property type="entry name" value="Trypsin beta"/>
    <property type="match status" value="1"/>
</dbReference>
<keyword evidence="4" id="KW-1015">Disulfide bond</keyword>
<evidence type="ECO:0000313" key="7">
    <source>
        <dbReference type="EMBL" id="KAG2466076.1"/>
    </source>
</evidence>
<reference evidence="7 8" key="1">
    <citation type="journal article" date="2021" name="Cell">
        <title>Tracing the genetic footprints of vertebrate landing in non-teleost ray-finned fishes.</title>
        <authorList>
            <person name="Bi X."/>
            <person name="Wang K."/>
            <person name="Yang L."/>
            <person name="Pan H."/>
            <person name="Jiang H."/>
            <person name="Wei Q."/>
            <person name="Fang M."/>
            <person name="Yu H."/>
            <person name="Zhu C."/>
            <person name="Cai Y."/>
            <person name="He Y."/>
            <person name="Gan X."/>
            <person name="Zeng H."/>
            <person name="Yu D."/>
            <person name="Zhu Y."/>
            <person name="Jiang H."/>
            <person name="Qiu Q."/>
            <person name="Yang H."/>
            <person name="Zhang Y.E."/>
            <person name="Wang W."/>
            <person name="Zhu M."/>
            <person name="He S."/>
            <person name="Zhang G."/>
        </authorList>
    </citation>
    <scope>NUCLEOTIDE SEQUENCE [LARGE SCALE GENOMIC DNA]</scope>
    <source>
        <strain evidence="7">Bchr_013</strain>
    </source>
</reference>
<dbReference type="PRINTS" id="PR00722">
    <property type="entry name" value="CHYMOTRYPSIN"/>
</dbReference>
<gene>
    <name evidence="7" type="primary">Cela1_1</name>
    <name evidence="7" type="ORF">GTO96_0016245</name>
</gene>
<feature type="signal peptide" evidence="5">
    <location>
        <begin position="1"/>
        <end position="19"/>
    </location>
</feature>
<dbReference type="InterPro" id="IPR033116">
    <property type="entry name" value="TRYPSIN_SER"/>
</dbReference>
<dbReference type="PANTHER" id="PTHR24271:SF52">
    <property type="entry name" value="GRANZYME K"/>
    <property type="match status" value="1"/>
</dbReference>
<dbReference type="CDD" id="cd00190">
    <property type="entry name" value="Tryp_SPc"/>
    <property type="match status" value="1"/>
</dbReference>
<feature type="non-terminal residue" evidence="7">
    <location>
        <position position="1"/>
    </location>
</feature>
<dbReference type="InterPro" id="IPR001314">
    <property type="entry name" value="Peptidase_S1A"/>
</dbReference>
<name>A0A8X8BS93_POLSE</name>
<dbReference type="PROSITE" id="PS50240">
    <property type="entry name" value="TRYPSIN_DOM"/>
    <property type="match status" value="1"/>
</dbReference>
<evidence type="ECO:0000256" key="1">
    <source>
        <dbReference type="ARBA" id="ARBA00022670"/>
    </source>
</evidence>
<dbReference type="EMBL" id="JAATIS010001721">
    <property type="protein sequence ID" value="KAG2466076.1"/>
    <property type="molecule type" value="Genomic_DNA"/>
</dbReference>
<dbReference type="AlphaFoldDB" id="A0A8X8BS93"/>
<feature type="domain" description="Peptidase S1" evidence="6">
    <location>
        <begin position="92"/>
        <end position="318"/>
    </location>
</feature>
<accession>A0A8X8BS93</accession>
<sequence length="322" mass="35520">METFASLVIVIIFITLSKACLKCDPDFEKKFDSYRSRTWGRSSWVGDVSTSKKYIDEWRTELRDEWRQHIPKEDLKEIAEDIYKAMDEQYKLSGTRMVSSFPTTTVSQLKFGDDYITSMTIGISLILVAGGAGGLGRIKAYVGIHSPSKDARPNQGILVQDKFYPNPNYTLPSRENDILLLRLSQDVTLSANVQLIQYASRATVLAPGTHCSVAGWGRTSKDPASKSDVLREVQVDILNRTKCAGKILTNKMICARGTGVKGTCRGDSGGPLVCKVGNVDTAVGVVSFSKPGNCDDPNRCNVYTKVSEYQTWIDDVLNGIPP</sequence>
<keyword evidence="8" id="KW-1185">Reference proteome</keyword>
<dbReference type="PANTHER" id="PTHR24271">
    <property type="entry name" value="KALLIKREIN-RELATED"/>
    <property type="match status" value="1"/>
</dbReference>
<keyword evidence="2" id="KW-0378">Hydrolase</keyword>
<proteinExistence type="predicted"/>
<evidence type="ECO:0000256" key="2">
    <source>
        <dbReference type="ARBA" id="ARBA00022801"/>
    </source>
</evidence>
<dbReference type="Gene3D" id="2.40.10.10">
    <property type="entry name" value="Trypsin-like serine proteases"/>
    <property type="match status" value="1"/>
</dbReference>
<organism evidence="7 8">
    <name type="scientific">Polypterus senegalus</name>
    <name type="common">Senegal bichir</name>
    <dbReference type="NCBI Taxonomy" id="55291"/>
    <lineage>
        <taxon>Eukaryota</taxon>
        <taxon>Metazoa</taxon>
        <taxon>Chordata</taxon>
        <taxon>Craniata</taxon>
        <taxon>Vertebrata</taxon>
        <taxon>Euteleostomi</taxon>
        <taxon>Actinopterygii</taxon>
        <taxon>Polypteriformes</taxon>
        <taxon>Polypteridae</taxon>
        <taxon>Polypterus</taxon>
    </lineage>
</organism>
<dbReference type="InterPro" id="IPR043504">
    <property type="entry name" value="Peptidase_S1_PA_chymotrypsin"/>
</dbReference>
<dbReference type="Pfam" id="PF00089">
    <property type="entry name" value="Trypsin"/>
    <property type="match status" value="1"/>
</dbReference>
<keyword evidence="1" id="KW-0645">Protease</keyword>
<evidence type="ECO:0000256" key="3">
    <source>
        <dbReference type="ARBA" id="ARBA00022825"/>
    </source>
</evidence>
<comment type="caution">
    <text evidence="7">The sequence shown here is derived from an EMBL/GenBank/DDBJ whole genome shotgun (WGS) entry which is preliminary data.</text>
</comment>
<dbReference type="SUPFAM" id="SSF50494">
    <property type="entry name" value="Trypsin-like serine proteases"/>
    <property type="match status" value="1"/>
</dbReference>
<dbReference type="GO" id="GO:0004252">
    <property type="term" value="F:serine-type endopeptidase activity"/>
    <property type="evidence" value="ECO:0007669"/>
    <property type="project" value="InterPro"/>
</dbReference>
<evidence type="ECO:0000313" key="8">
    <source>
        <dbReference type="Proteomes" id="UP000886611"/>
    </source>
</evidence>
<keyword evidence="3" id="KW-0720">Serine protease</keyword>
<evidence type="ECO:0000259" key="6">
    <source>
        <dbReference type="PROSITE" id="PS50240"/>
    </source>
</evidence>
<dbReference type="Proteomes" id="UP000886611">
    <property type="component" value="Unassembled WGS sequence"/>
</dbReference>
<keyword evidence="5" id="KW-0732">Signal</keyword>
<evidence type="ECO:0000256" key="5">
    <source>
        <dbReference type="SAM" id="SignalP"/>
    </source>
</evidence>
<protein>
    <submittedName>
        <fullName evidence="7">CELA1 elastase</fullName>
    </submittedName>
</protein>
<dbReference type="GO" id="GO:0006508">
    <property type="term" value="P:proteolysis"/>
    <property type="evidence" value="ECO:0007669"/>
    <property type="project" value="UniProtKB-KW"/>
</dbReference>